<reference evidence="1" key="1">
    <citation type="submission" date="2019-06" db="EMBL/GenBank/DDBJ databases">
        <authorList>
            <person name="Zheng W."/>
        </authorList>
    </citation>
    <scope>NUCLEOTIDE SEQUENCE</scope>
    <source>
        <strain evidence="1">QDHG01</strain>
    </source>
</reference>
<sequence>MQKIWTFRENEAVETDSIDVKAFKPQGKFYEDAELLCKVFNIKVHPALKAPPVHVNEDGTHEQKEVTTIAFNKHRIDRNSMRILFFTLPASPNVQTLKFTNNGLTHAQMTLLVEYMTQDSCPVLNLFIDWNPIYGDDYIQSMGDQNPLYKKRSSDEQSLFAKLVHQNSKLQVLFLRANNLQDDDVKQICQVLKPDPLNPLSQKPLKVLDLSYNPITHTAVQSIADMLDVNRTLEYIGLAKCKLQTASACKLFEQIGRLPFPQEQVEPHQAKMKARDAVIEKNKKLKASKKPEEPVPQMDLIEQGTYVNSDGVEVQGWVLLKNMQFKHINLCANELNLDVKESVSGLLRRTNDDFGLTLAGNNIPKSVGDSLVKVAQEVHTARVGAEGADPQMGLRRIAF</sequence>
<dbReference type="Gene3D" id="3.80.10.10">
    <property type="entry name" value="Ribonuclease Inhibitor"/>
    <property type="match status" value="1"/>
</dbReference>
<protein>
    <submittedName>
        <fullName evidence="1">Uncharacterized protein</fullName>
    </submittedName>
</protein>
<evidence type="ECO:0000313" key="2">
    <source>
        <dbReference type="Proteomes" id="UP000785679"/>
    </source>
</evidence>
<evidence type="ECO:0000313" key="1">
    <source>
        <dbReference type="EMBL" id="TNV71027.1"/>
    </source>
</evidence>
<keyword evidence="2" id="KW-1185">Reference proteome</keyword>
<name>A0A8J8SU61_HALGN</name>
<dbReference type="PANTHER" id="PTHR46984:SF1">
    <property type="entry name" value="LEUCINE-RICH REPEAT-CONTAINING PROTEIN 71"/>
    <property type="match status" value="1"/>
</dbReference>
<proteinExistence type="predicted"/>
<dbReference type="Proteomes" id="UP000785679">
    <property type="component" value="Unassembled WGS sequence"/>
</dbReference>
<dbReference type="EMBL" id="RRYP01031050">
    <property type="protein sequence ID" value="TNV71027.1"/>
    <property type="molecule type" value="Genomic_DNA"/>
</dbReference>
<dbReference type="AlphaFoldDB" id="A0A8J8SU61"/>
<dbReference type="InterPro" id="IPR032675">
    <property type="entry name" value="LRR_dom_sf"/>
</dbReference>
<dbReference type="Pfam" id="PF13516">
    <property type="entry name" value="LRR_6"/>
    <property type="match status" value="1"/>
</dbReference>
<dbReference type="PANTHER" id="PTHR46984">
    <property type="entry name" value="LEUCINE-RICH REPEAT-CONTAINING PROTEIN 71"/>
    <property type="match status" value="1"/>
</dbReference>
<dbReference type="InterPro" id="IPR053040">
    <property type="entry name" value="LRR-containing_protein_71"/>
</dbReference>
<organism evidence="1 2">
    <name type="scientific">Halteria grandinella</name>
    <dbReference type="NCBI Taxonomy" id="5974"/>
    <lineage>
        <taxon>Eukaryota</taxon>
        <taxon>Sar</taxon>
        <taxon>Alveolata</taxon>
        <taxon>Ciliophora</taxon>
        <taxon>Intramacronucleata</taxon>
        <taxon>Spirotrichea</taxon>
        <taxon>Stichotrichia</taxon>
        <taxon>Sporadotrichida</taxon>
        <taxon>Halteriidae</taxon>
        <taxon>Halteria</taxon>
    </lineage>
</organism>
<gene>
    <name evidence="1" type="ORF">FGO68_gene11840</name>
</gene>
<comment type="caution">
    <text evidence="1">The sequence shown here is derived from an EMBL/GenBank/DDBJ whole genome shotgun (WGS) entry which is preliminary data.</text>
</comment>
<dbReference type="InterPro" id="IPR001611">
    <property type="entry name" value="Leu-rich_rpt"/>
</dbReference>
<dbReference type="SUPFAM" id="SSF52047">
    <property type="entry name" value="RNI-like"/>
    <property type="match status" value="1"/>
</dbReference>
<dbReference type="SMART" id="SM00368">
    <property type="entry name" value="LRR_RI"/>
    <property type="match status" value="3"/>
</dbReference>
<accession>A0A8J8SU61</accession>
<dbReference type="OrthoDB" id="304057at2759"/>